<evidence type="ECO:0000313" key="3">
    <source>
        <dbReference type="Proteomes" id="UP000560069"/>
    </source>
</evidence>
<feature type="transmembrane region" description="Helical" evidence="1">
    <location>
        <begin position="108"/>
        <end position="132"/>
    </location>
</feature>
<evidence type="ECO:0000313" key="2">
    <source>
        <dbReference type="EMBL" id="NYJ15819.1"/>
    </source>
</evidence>
<proteinExistence type="predicted"/>
<feature type="transmembrane region" description="Helical" evidence="1">
    <location>
        <begin position="75"/>
        <end position="96"/>
    </location>
</feature>
<feature type="transmembrane region" description="Helical" evidence="1">
    <location>
        <begin position="24"/>
        <end position="42"/>
    </location>
</feature>
<keyword evidence="1" id="KW-0812">Transmembrane</keyword>
<sequence length="141" mass="14637">MTNPETSTHPTTTPAAPSSPMPRLTLIVGGLLLVVGIIGYVATSFASMTALIPSVVGVLLLISGGIALKNRKLGVHIALVVALLGALGMIMPLMSLPELFAGESENPGAVISALVTVIVLVVYIILGVRSFIAARRWRNAR</sequence>
<organism evidence="2 3">
    <name type="scientific">Nesterenkonia sandarakina</name>
    <dbReference type="NCBI Taxonomy" id="272918"/>
    <lineage>
        <taxon>Bacteria</taxon>
        <taxon>Bacillati</taxon>
        <taxon>Actinomycetota</taxon>
        <taxon>Actinomycetes</taxon>
        <taxon>Micrococcales</taxon>
        <taxon>Micrococcaceae</taxon>
        <taxon>Nesterenkonia</taxon>
    </lineage>
</organism>
<keyword evidence="3" id="KW-1185">Reference proteome</keyword>
<protein>
    <submittedName>
        <fullName evidence="2">Uncharacterized membrane protein (UPF0136 family)</fullName>
    </submittedName>
</protein>
<gene>
    <name evidence="2" type="ORF">HNR11_000353</name>
</gene>
<name>A0A7Z0E6J8_9MICC</name>
<keyword evidence="1" id="KW-0472">Membrane</keyword>
<keyword evidence="1" id="KW-1133">Transmembrane helix</keyword>
<evidence type="ECO:0000256" key="1">
    <source>
        <dbReference type="SAM" id="Phobius"/>
    </source>
</evidence>
<dbReference type="EMBL" id="JACCFQ010000001">
    <property type="protein sequence ID" value="NYJ15819.1"/>
    <property type="molecule type" value="Genomic_DNA"/>
</dbReference>
<accession>A0A7Z0E6J8</accession>
<dbReference type="AlphaFoldDB" id="A0A7Z0E6J8"/>
<feature type="transmembrane region" description="Helical" evidence="1">
    <location>
        <begin position="48"/>
        <end position="68"/>
    </location>
</feature>
<comment type="caution">
    <text evidence="2">The sequence shown here is derived from an EMBL/GenBank/DDBJ whole genome shotgun (WGS) entry which is preliminary data.</text>
</comment>
<dbReference type="RefSeq" id="WP_246310286.1">
    <property type="nucleotide sequence ID" value="NZ_BAAALK010000008.1"/>
</dbReference>
<reference evidence="2 3" key="1">
    <citation type="submission" date="2020-07" db="EMBL/GenBank/DDBJ databases">
        <title>Sequencing the genomes of 1000 actinobacteria strains.</title>
        <authorList>
            <person name="Klenk H.-P."/>
        </authorList>
    </citation>
    <scope>NUCLEOTIDE SEQUENCE [LARGE SCALE GENOMIC DNA]</scope>
    <source>
        <strain evidence="2 3">DSM 15664</strain>
    </source>
</reference>
<dbReference type="Proteomes" id="UP000560069">
    <property type="component" value="Unassembled WGS sequence"/>
</dbReference>